<keyword evidence="3" id="KW-0731">Sigma factor</keyword>
<evidence type="ECO:0000256" key="3">
    <source>
        <dbReference type="ARBA" id="ARBA00023082"/>
    </source>
</evidence>
<proteinExistence type="inferred from homology"/>
<reference evidence="9 10" key="1">
    <citation type="submission" date="2013-08" db="EMBL/GenBank/DDBJ databases">
        <title>Genome sequencing of Cellulomonas carbonis T26.</title>
        <authorList>
            <person name="Chen F."/>
            <person name="Li Y."/>
            <person name="Wang G."/>
        </authorList>
    </citation>
    <scope>NUCLEOTIDE SEQUENCE [LARGE SCALE GENOMIC DNA]</scope>
    <source>
        <strain evidence="9 10">T26</strain>
    </source>
</reference>
<dbReference type="Gene3D" id="1.10.1740.10">
    <property type="match status" value="1"/>
</dbReference>
<accession>A0A0A0BRZ6</accession>
<dbReference type="AlphaFoldDB" id="A0A0A0BRZ6"/>
<feature type="domain" description="RNA polymerase sigma factor 70 region 4 type 2" evidence="8">
    <location>
        <begin position="136"/>
        <end position="187"/>
    </location>
</feature>
<dbReference type="Gene3D" id="1.10.10.10">
    <property type="entry name" value="Winged helix-like DNA-binding domain superfamily/Winged helix DNA-binding domain"/>
    <property type="match status" value="1"/>
</dbReference>
<dbReference type="SUPFAM" id="SSF88946">
    <property type="entry name" value="Sigma2 domain of RNA polymerase sigma factors"/>
    <property type="match status" value="1"/>
</dbReference>
<feature type="region of interest" description="Disordered" evidence="6">
    <location>
        <begin position="1"/>
        <end position="21"/>
    </location>
</feature>
<keyword evidence="4" id="KW-0238">DNA-binding</keyword>
<gene>
    <name evidence="9" type="ORF">N868_14135</name>
</gene>
<organism evidence="9 10">
    <name type="scientific">Cellulomonas carbonis T26</name>
    <dbReference type="NCBI Taxonomy" id="947969"/>
    <lineage>
        <taxon>Bacteria</taxon>
        <taxon>Bacillati</taxon>
        <taxon>Actinomycetota</taxon>
        <taxon>Actinomycetes</taxon>
        <taxon>Micrococcales</taxon>
        <taxon>Cellulomonadaceae</taxon>
        <taxon>Cellulomonas</taxon>
    </lineage>
</organism>
<evidence type="ECO:0000256" key="1">
    <source>
        <dbReference type="ARBA" id="ARBA00010641"/>
    </source>
</evidence>
<dbReference type="InterPro" id="IPR039425">
    <property type="entry name" value="RNA_pol_sigma-70-like"/>
</dbReference>
<evidence type="ECO:0000256" key="5">
    <source>
        <dbReference type="ARBA" id="ARBA00023163"/>
    </source>
</evidence>
<dbReference type="GO" id="GO:0016987">
    <property type="term" value="F:sigma factor activity"/>
    <property type="evidence" value="ECO:0007669"/>
    <property type="project" value="UniProtKB-KW"/>
</dbReference>
<dbReference type="PANTHER" id="PTHR43133">
    <property type="entry name" value="RNA POLYMERASE ECF-TYPE SIGMA FACTO"/>
    <property type="match status" value="1"/>
</dbReference>
<evidence type="ECO:0000256" key="4">
    <source>
        <dbReference type="ARBA" id="ARBA00023125"/>
    </source>
</evidence>
<name>A0A0A0BRZ6_9CELL</name>
<dbReference type="InterPro" id="IPR007627">
    <property type="entry name" value="RNA_pol_sigma70_r2"/>
</dbReference>
<dbReference type="SUPFAM" id="SSF88659">
    <property type="entry name" value="Sigma3 and sigma4 domains of RNA polymerase sigma factors"/>
    <property type="match status" value="1"/>
</dbReference>
<dbReference type="CDD" id="cd06171">
    <property type="entry name" value="Sigma70_r4"/>
    <property type="match status" value="1"/>
</dbReference>
<dbReference type="InterPro" id="IPR013249">
    <property type="entry name" value="RNA_pol_sigma70_r4_t2"/>
</dbReference>
<evidence type="ECO:0000259" key="8">
    <source>
        <dbReference type="Pfam" id="PF08281"/>
    </source>
</evidence>
<keyword evidence="5" id="KW-0804">Transcription</keyword>
<sequence length="198" mass="22079">MADPPAPRGADVTAGQEAPAGTRESWDLVTLRQYDDFETFARARMGDLLRYATALTGDPHQGADVVQEVLVRASSRWRRIRLTARPDLYVKRMITNEHLSWRRRWHTRTVVATDDAALHALAPTHADPAAGVADRDDVRRRLASLTPRQRTVLVLRYYEGMDDADISQVLGLAPSTVRSTAARALLSLRADATPEDVR</sequence>
<dbReference type="PANTHER" id="PTHR43133:SF50">
    <property type="entry name" value="ECF RNA POLYMERASE SIGMA FACTOR SIGM"/>
    <property type="match status" value="1"/>
</dbReference>
<reference evidence="9 10" key="2">
    <citation type="journal article" date="2015" name="Stand. Genomic Sci.">
        <title>Draft genome sequence of Cellulomonas carbonis T26(T) and comparative analysis of six Cellulomonas genomes.</title>
        <authorList>
            <person name="Zhuang W."/>
            <person name="Zhang S."/>
            <person name="Xia X."/>
            <person name="Wang G."/>
        </authorList>
    </citation>
    <scope>NUCLEOTIDE SEQUENCE [LARGE SCALE GENOMIC DNA]</scope>
    <source>
        <strain evidence="9 10">T26</strain>
    </source>
</reference>
<evidence type="ECO:0000256" key="6">
    <source>
        <dbReference type="SAM" id="MobiDB-lite"/>
    </source>
</evidence>
<dbReference type="Pfam" id="PF08281">
    <property type="entry name" value="Sigma70_r4_2"/>
    <property type="match status" value="1"/>
</dbReference>
<feature type="domain" description="RNA polymerase sigma-70 region 2" evidence="7">
    <location>
        <begin position="45"/>
        <end position="104"/>
    </location>
</feature>
<dbReference type="EMBL" id="AXCY01000042">
    <property type="protein sequence ID" value="KGM10695.1"/>
    <property type="molecule type" value="Genomic_DNA"/>
</dbReference>
<dbReference type="Pfam" id="PF04542">
    <property type="entry name" value="Sigma70_r2"/>
    <property type="match status" value="1"/>
</dbReference>
<keyword evidence="2" id="KW-0805">Transcription regulation</keyword>
<evidence type="ECO:0000313" key="9">
    <source>
        <dbReference type="EMBL" id="KGM10695.1"/>
    </source>
</evidence>
<dbReference type="InterPro" id="IPR013324">
    <property type="entry name" value="RNA_pol_sigma_r3/r4-like"/>
</dbReference>
<protein>
    <submittedName>
        <fullName evidence="9">RNA polymerase sigma24 factor</fullName>
    </submittedName>
</protein>
<dbReference type="Proteomes" id="UP000029839">
    <property type="component" value="Unassembled WGS sequence"/>
</dbReference>
<keyword evidence="10" id="KW-1185">Reference proteome</keyword>
<dbReference type="GO" id="GO:0006352">
    <property type="term" value="P:DNA-templated transcription initiation"/>
    <property type="evidence" value="ECO:0007669"/>
    <property type="project" value="InterPro"/>
</dbReference>
<dbReference type="InterPro" id="IPR013325">
    <property type="entry name" value="RNA_pol_sigma_r2"/>
</dbReference>
<evidence type="ECO:0000259" key="7">
    <source>
        <dbReference type="Pfam" id="PF04542"/>
    </source>
</evidence>
<dbReference type="NCBIfam" id="TIGR02937">
    <property type="entry name" value="sigma70-ECF"/>
    <property type="match status" value="1"/>
</dbReference>
<evidence type="ECO:0000313" key="10">
    <source>
        <dbReference type="Proteomes" id="UP000029839"/>
    </source>
</evidence>
<evidence type="ECO:0000256" key="2">
    <source>
        <dbReference type="ARBA" id="ARBA00023015"/>
    </source>
</evidence>
<dbReference type="InterPro" id="IPR014284">
    <property type="entry name" value="RNA_pol_sigma-70_dom"/>
</dbReference>
<dbReference type="GO" id="GO:0003677">
    <property type="term" value="F:DNA binding"/>
    <property type="evidence" value="ECO:0007669"/>
    <property type="project" value="UniProtKB-KW"/>
</dbReference>
<comment type="caution">
    <text evidence="9">The sequence shown here is derived from an EMBL/GenBank/DDBJ whole genome shotgun (WGS) entry which is preliminary data.</text>
</comment>
<comment type="similarity">
    <text evidence="1">Belongs to the sigma-70 factor family. ECF subfamily.</text>
</comment>
<dbReference type="InterPro" id="IPR036388">
    <property type="entry name" value="WH-like_DNA-bd_sf"/>
</dbReference>